<keyword evidence="3" id="KW-1185">Reference proteome</keyword>
<feature type="compositionally biased region" description="Low complexity" evidence="1">
    <location>
        <begin position="224"/>
        <end position="241"/>
    </location>
</feature>
<sequence length="257" mass="28417">MANIIKSGVSAVQRFVGNTRKSGSNNSGGGGMDNGIRAFGLQPDQIGILQAYYPAIDWNNLPNLTPDDLALMRDKVNQFQWFIDNLNEIEDLLTTYIDNQVTFNEFKSRLVKHGFKGAEKIEKSVLDVFLSFQGYTRNRKKLAKESDNSIALMDADLESAFEMSDASLETSLRIAAIRKAKKLEELKQRPEQAELLEQINSEQRALKQSIKDRIKYGTAGNPRAAVTTGATSTASSTASSSNKRGGFGTVFDFFKGK</sequence>
<name>A0A8J6XEB2_9CYAN</name>
<evidence type="ECO:0000313" key="3">
    <source>
        <dbReference type="Proteomes" id="UP000629098"/>
    </source>
</evidence>
<proteinExistence type="predicted"/>
<dbReference type="AlphaFoldDB" id="A0A8J6XEB2"/>
<organism evidence="2 3">
    <name type="scientific">Iningainema tapete BLCC-T55</name>
    <dbReference type="NCBI Taxonomy" id="2748662"/>
    <lineage>
        <taxon>Bacteria</taxon>
        <taxon>Bacillati</taxon>
        <taxon>Cyanobacteriota</taxon>
        <taxon>Cyanophyceae</taxon>
        <taxon>Nostocales</taxon>
        <taxon>Scytonemataceae</taxon>
        <taxon>Iningainema tapete</taxon>
    </lineage>
</organism>
<comment type="caution">
    <text evidence="2">The sequence shown here is derived from an EMBL/GenBank/DDBJ whole genome shotgun (WGS) entry which is preliminary data.</text>
</comment>
<gene>
    <name evidence="2" type="ORF">ICL16_02215</name>
</gene>
<dbReference type="RefSeq" id="WP_190825267.1">
    <property type="nucleotide sequence ID" value="NZ_CAWPPI010000011.1"/>
</dbReference>
<dbReference type="EMBL" id="JACXAE010000011">
    <property type="protein sequence ID" value="MBD2770967.1"/>
    <property type="molecule type" value="Genomic_DNA"/>
</dbReference>
<dbReference type="Proteomes" id="UP000629098">
    <property type="component" value="Unassembled WGS sequence"/>
</dbReference>
<evidence type="ECO:0000313" key="2">
    <source>
        <dbReference type="EMBL" id="MBD2770967.1"/>
    </source>
</evidence>
<accession>A0A8J6XEB2</accession>
<feature type="region of interest" description="Disordered" evidence="1">
    <location>
        <begin position="217"/>
        <end position="246"/>
    </location>
</feature>
<protein>
    <submittedName>
        <fullName evidence="2">Uncharacterized protein</fullName>
    </submittedName>
</protein>
<evidence type="ECO:0000256" key="1">
    <source>
        <dbReference type="SAM" id="MobiDB-lite"/>
    </source>
</evidence>
<reference evidence="2" key="1">
    <citation type="submission" date="2020-09" db="EMBL/GenBank/DDBJ databases">
        <title>Iningainema tapete sp. nov. (Scytonemataceae, Cyanobacteria) from greenhouses in central Florida (USA) produces two types of nodularin with biosynthetic potential for microcystin-LR and anabaenopeptins.</title>
        <authorList>
            <person name="Berthold D.E."/>
            <person name="Lefler F.W."/>
            <person name="Huang I.-S."/>
            <person name="Abdulla H."/>
            <person name="Zimba P.V."/>
            <person name="Laughinghouse H.D. IV."/>
        </authorList>
    </citation>
    <scope>NUCLEOTIDE SEQUENCE</scope>
    <source>
        <strain evidence="2">BLCCT55</strain>
    </source>
</reference>